<dbReference type="SUPFAM" id="SSF56317">
    <property type="entry name" value="Carbon-nitrogen hydrolase"/>
    <property type="match status" value="1"/>
</dbReference>
<organism evidence="5 6">
    <name type="scientific">Diatrype stigma</name>
    <dbReference type="NCBI Taxonomy" id="117547"/>
    <lineage>
        <taxon>Eukaryota</taxon>
        <taxon>Fungi</taxon>
        <taxon>Dikarya</taxon>
        <taxon>Ascomycota</taxon>
        <taxon>Pezizomycotina</taxon>
        <taxon>Sordariomycetes</taxon>
        <taxon>Xylariomycetidae</taxon>
        <taxon>Xylariales</taxon>
        <taxon>Diatrypaceae</taxon>
        <taxon>Diatrype</taxon>
    </lineage>
</organism>
<evidence type="ECO:0000313" key="6">
    <source>
        <dbReference type="Proteomes" id="UP001320420"/>
    </source>
</evidence>
<proteinExistence type="inferred from homology"/>
<evidence type="ECO:0000256" key="2">
    <source>
        <dbReference type="ARBA" id="ARBA00022801"/>
    </source>
</evidence>
<dbReference type="InterPro" id="IPR036526">
    <property type="entry name" value="C-N_Hydrolase_sf"/>
</dbReference>
<evidence type="ECO:0000259" key="4">
    <source>
        <dbReference type="PROSITE" id="PS50263"/>
    </source>
</evidence>
<dbReference type="GO" id="GO:0006528">
    <property type="term" value="P:asparagine metabolic process"/>
    <property type="evidence" value="ECO:0007669"/>
    <property type="project" value="TreeGrafter"/>
</dbReference>
<evidence type="ECO:0000256" key="3">
    <source>
        <dbReference type="SAM" id="MobiDB-lite"/>
    </source>
</evidence>
<dbReference type="Gene3D" id="3.60.110.10">
    <property type="entry name" value="Carbon-nitrogen hydrolase"/>
    <property type="match status" value="1"/>
</dbReference>
<dbReference type="Pfam" id="PF00795">
    <property type="entry name" value="CN_hydrolase"/>
    <property type="match status" value="1"/>
</dbReference>
<dbReference type="GO" id="GO:0006107">
    <property type="term" value="P:oxaloacetate metabolic process"/>
    <property type="evidence" value="ECO:0007669"/>
    <property type="project" value="TreeGrafter"/>
</dbReference>
<dbReference type="PANTHER" id="PTHR23088:SF30">
    <property type="entry name" value="OMEGA-AMIDASE NIT2"/>
    <property type="match status" value="1"/>
</dbReference>
<reference evidence="5 6" key="1">
    <citation type="submission" date="2024-02" db="EMBL/GenBank/DDBJ databases">
        <title>De novo assembly and annotation of 12 fungi associated with fruit tree decline syndrome in Ontario, Canada.</title>
        <authorList>
            <person name="Sulman M."/>
            <person name="Ellouze W."/>
            <person name="Ilyukhin E."/>
        </authorList>
    </citation>
    <scope>NUCLEOTIDE SEQUENCE [LARGE SCALE GENOMIC DNA]</scope>
    <source>
        <strain evidence="5 6">M11/M66-122</strain>
    </source>
</reference>
<dbReference type="CDD" id="cd07572">
    <property type="entry name" value="nit"/>
    <property type="match status" value="1"/>
</dbReference>
<dbReference type="InterPro" id="IPR001110">
    <property type="entry name" value="UPF0012_CS"/>
</dbReference>
<name>A0AAN9UV38_9PEZI</name>
<comment type="similarity">
    <text evidence="1">Belongs to the carbon-nitrogen hydrolase superfamily. NIT1/NIT2 family.</text>
</comment>
<dbReference type="InterPro" id="IPR003010">
    <property type="entry name" value="C-N_Hydrolase"/>
</dbReference>
<gene>
    <name evidence="5" type="primary">NIT3</name>
    <name evidence="5" type="ORF">SLS62_001897</name>
</gene>
<dbReference type="FunFam" id="3.60.110.10:FF:000002">
    <property type="entry name" value="Nitrilase family member 2"/>
    <property type="match status" value="1"/>
</dbReference>
<feature type="domain" description="CN hydrolase" evidence="4">
    <location>
        <begin position="99"/>
        <end position="358"/>
    </location>
</feature>
<feature type="compositionally biased region" description="Basic residues" evidence="3">
    <location>
        <begin position="31"/>
        <end position="42"/>
    </location>
</feature>
<keyword evidence="2" id="KW-0378">Hydrolase</keyword>
<dbReference type="InterPro" id="IPR045254">
    <property type="entry name" value="Nit1/2_C-N_Hydrolase"/>
</dbReference>
<feature type="region of interest" description="Disordered" evidence="3">
    <location>
        <begin position="1"/>
        <end position="42"/>
    </location>
</feature>
<dbReference type="GO" id="GO:0050152">
    <property type="term" value="F:omega-amidase activity"/>
    <property type="evidence" value="ECO:0007669"/>
    <property type="project" value="TreeGrafter"/>
</dbReference>
<dbReference type="Proteomes" id="UP001320420">
    <property type="component" value="Unassembled WGS sequence"/>
</dbReference>
<dbReference type="GO" id="GO:0006541">
    <property type="term" value="P:glutamine metabolic process"/>
    <property type="evidence" value="ECO:0007669"/>
    <property type="project" value="TreeGrafter"/>
</dbReference>
<dbReference type="GO" id="GO:0005739">
    <property type="term" value="C:mitochondrion"/>
    <property type="evidence" value="ECO:0007669"/>
    <property type="project" value="TreeGrafter"/>
</dbReference>
<dbReference type="EMBL" id="JAKJXP020000009">
    <property type="protein sequence ID" value="KAK7755955.1"/>
    <property type="molecule type" value="Genomic_DNA"/>
</dbReference>
<dbReference type="PROSITE" id="PS50263">
    <property type="entry name" value="CN_HYDROLASE"/>
    <property type="match status" value="1"/>
</dbReference>
<comment type="caution">
    <text evidence="5">The sequence shown here is derived from an EMBL/GenBank/DDBJ whole genome shotgun (WGS) entry which is preliminary data.</text>
</comment>
<dbReference type="AlphaFoldDB" id="A0AAN9UV38"/>
<dbReference type="PROSITE" id="PS01227">
    <property type="entry name" value="UPF0012"/>
    <property type="match status" value="1"/>
</dbReference>
<evidence type="ECO:0000313" key="5">
    <source>
        <dbReference type="EMBL" id="KAK7755955.1"/>
    </source>
</evidence>
<protein>
    <submittedName>
        <fullName evidence="5">Omega-amidase nit3</fullName>
    </submittedName>
</protein>
<keyword evidence="6" id="KW-1185">Reference proteome</keyword>
<dbReference type="PANTHER" id="PTHR23088">
    <property type="entry name" value="NITRILASE-RELATED"/>
    <property type="match status" value="1"/>
</dbReference>
<evidence type="ECO:0000256" key="1">
    <source>
        <dbReference type="ARBA" id="ARBA00010613"/>
    </source>
</evidence>
<sequence length="396" mass="42917">MRLDQALDQAAQPISSAPAKLPQPISPSSSRSRRHGWHPISRRLRDAPAMIPSLRTLSVFTRSLLSRRTTRTVTSNPSFRPLLRAMTTSTPSPVLKQPVKLACVQLASGFDKAANLAHAREKVVEAARGGAKIVVLPECFNSPYGCDFFPTYAETLLPGPPSKEQSPSYHALSAMAAETGTFLIGGSIPEADPDPAAKKYYNTSLVFGPDGALLASHRKVHLFDIDIPGKITFRESDVLSPGNKITLVDLPGYGRIAVAICYDIRFPELATIAARRGCFALVYPGAFNLTTGPLHWRLQGQARAMDNQVYVALCSPARDPDPGAHYRAYGHSLVVDPMAQVVVEAAEAEAIVSWELDGAALEATRSGIPLYSQRRFDVYPDVSKGSIRFDEPGTPQ</sequence>
<accession>A0AAN9UV38</accession>